<accession>A0A918U155</accession>
<proteinExistence type="inferred from homology"/>
<feature type="domain" description="Phospholipase D-like" evidence="8">
    <location>
        <begin position="270"/>
        <end position="395"/>
    </location>
</feature>
<dbReference type="Gene3D" id="3.30.870.10">
    <property type="entry name" value="Endonuclease Chain A"/>
    <property type="match status" value="2"/>
</dbReference>
<dbReference type="InterPro" id="IPR025202">
    <property type="entry name" value="PLD-like_dom"/>
</dbReference>
<comment type="caution">
    <text evidence="9">The sequence shown here is derived from an EMBL/GenBank/DDBJ whole genome shotgun (WGS) entry which is preliminary data.</text>
</comment>
<dbReference type="InterPro" id="IPR051406">
    <property type="entry name" value="PLD_domain"/>
</dbReference>
<evidence type="ECO:0000256" key="2">
    <source>
        <dbReference type="ARBA" id="ARBA00008664"/>
    </source>
</evidence>
<keyword evidence="6" id="KW-0443">Lipid metabolism</keyword>
<comment type="similarity">
    <text evidence="2">Belongs to the phospholipase D family.</text>
</comment>
<reference evidence="9" key="1">
    <citation type="journal article" date="2014" name="Int. J. Syst. Evol. Microbiol.">
        <title>Complete genome sequence of Corynebacterium casei LMG S-19264T (=DSM 44701T), isolated from a smear-ripened cheese.</title>
        <authorList>
            <consortium name="US DOE Joint Genome Institute (JGI-PGF)"/>
            <person name="Walter F."/>
            <person name="Albersmeier A."/>
            <person name="Kalinowski J."/>
            <person name="Ruckert C."/>
        </authorList>
    </citation>
    <scope>NUCLEOTIDE SEQUENCE</scope>
    <source>
        <strain evidence="9">JCM 4790</strain>
    </source>
</reference>
<evidence type="ECO:0000256" key="7">
    <source>
        <dbReference type="SAM" id="SignalP"/>
    </source>
</evidence>
<feature type="chain" id="PRO_5037895537" description="phospholipase D" evidence="7">
    <location>
        <begin position="37"/>
        <end position="426"/>
    </location>
</feature>
<gene>
    <name evidence="9" type="ORF">GCM10010358_38710</name>
</gene>
<evidence type="ECO:0000256" key="3">
    <source>
        <dbReference type="ARBA" id="ARBA00012027"/>
    </source>
</evidence>
<dbReference type="GO" id="GO:0004630">
    <property type="term" value="F:phospholipase D activity"/>
    <property type="evidence" value="ECO:0007669"/>
    <property type="project" value="UniProtKB-EC"/>
</dbReference>
<evidence type="ECO:0000256" key="6">
    <source>
        <dbReference type="ARBA" id="ARBA00023098"/>
    </source>
</evidence>
<keyword evidence="10" id="KW-1185">Reference proteome</keyword>
<sequence length="426" mass="45792">MSGALHRLVRPVALAATTLLLAFAGLLGGTAPPAWAATNRTGWVFNQPDGAVEEQQAIRLRILGLIADAAPGSDIKVTVYQFWDAEVARALVAAHTERQVDVQVMLDEGSVSSRPESTTYSILATALGTDRSRPSFAGMCPVGKSCLGDPALGDSINHNKFWLFSDTGGVKDVVVQTSSNFTTASWTKMYNDAYVAADPVLHASYSAYFAKLAGMDWDSWTYTTQPTSGPYKPYFFPRAGTTASTDTVVGILDNITGCTYTDADGVRRTTEIRLGMFLFTRTAVATKLAALRSQGCGVSIVYSSAGATVWKTLHYSGGPAVRCENHEDDTDPTNSRRLIHSKFLLIEGAYLSKPDKLVWTGSHNYSNPALRRNDEALLKIDDDAVHDAYAARFADIFGAARPGIADDTPECRGSVATREQGTLAAP</sequence>
<keyword evidence="4" id="KW-0378">Hydrolase</keyword>
<evidence type="ECO:0000256" key="5">
    <source>
        <dbReference type="ARBA" id="ARBA00022963"/>
    </source>
</evidence>
<dbReference type="GO" id="GO:0016042">
    <property type="term" value="P:lipid catabolic process"/>
    <property type="evidence" value="ECO:0007669"/>
    <property type="project" value="UniProtKB-KW"/>
</dbReference>
<dbReference type="SUPFAM" id="SSF56024">
    <property type="entry name" value="Phospholipase D/nuclease"/>
    <property type="match status" value="2"/>
</dbReference>
<dbReference type="Proteomes" id="UP000619244">
    <property type="component" value="Unassembled WGS sequence"/>
</dbReference>
<dbReference type="RefSeq" id="WP_190191527.1">
    <property type="nucleotide sequence ID" value="NZ_BMVU01000018.1"/>
</dbReference>
<name>A0A918U155_9ACTN</name>
<protein>
    <recommendedName>
        <fullName evidence="3">phospholipase D</fullName>
        <ecNumber evidence="3">3.1.4.4</ecNumber>
    </recommendedName>
</protein>
<keyword evidence="7" id="KW-0732">Signal</keyword>
<evidence type="ECO:0000259" key="8">
    <source>
        <dbReference type="Pfam" id="PF13091"/>
    </source>
</evidence>
<dbReference type="PANTHER" id="PTHR43856">
    <property type="entry name" value="CARDIOLIPIN HYDROLASE"/>
    <property type="match status" value="1"/>
</dbReference>
<dbReference type="EMBL" id="BMVU01000018">
    <property type="protein sequence ID" value="GGX80742.1"/>
    <property type="molecule type" value="Genomic_DNA"/>
</dbReference>
<reference evidence="9" key="2">
    <citation type="submission" date="2020-09" db="EMBL/GenBank/DDBJ databases">
        <authorList>
            <person name="Sun Q."/>
            <person name="Ohkuma M."/>
        </authorList>
    </citation>
    <scope>NUCLEOTIDE SEQUENCE</scope>
    <source>
        <strain evidence="9">JCM 4790</strain>
    </source>
</reference>
<dbReference type="PANTHER" id="PTHR43856:SF1">
    <property type="entry name" value="MITOCHONDRIAL CARDIOLIPIN HYDROLASE"/>
    <property type="match status" value="1"/>
</dbReference>
<dbReference type="Pfam" id="PF13091">
    <property type="entry name" value="PLDc_2"/>
    <property type="match status" value="2"/>
</dbReference>
<feature type="domain" description="Phospholipase D-like" evidence="8">
    <location>
        <begin position="69"/>
        <end position="212"/>
    </location>
</feature>
<dbReference type="GO" id="GO:0016891">
    <property type="term" value="F:RNA endonuclease activity producing 5'-phosphomonoesters, hydrolytic mechanism"/>
    <property type="evidence" value="ECO:0007669"/>
    <property type="project" value="TreeGrafter"/>
</dbReference>
<dbReference type="EC" id="3.1.4.4" evidence="3"/>
<comment type="catalytic activity">
    <reaction evidence="1">
        <text>a 1,2-diacyl-sn-glycero-3-phosphocholine + H2O = a 1,2-diacyl-sn-glycero-3-phosphate + choline + H(+)</text>
        <dbReference type="Rhea" id="RHEA:14445"/>
        <dbReference type="ChEBI" id="CHEBI:15354"/>
        <dbReference type="ChEBI" id="CHEBI:15377"/>
        <dbReference type="ChEBI" id="CHEBI:15378"/>
        <dbReference type="ChEBI" id="CHEBI:57643"/>
        <dbReference type="ChEBI" id="CHEBI:58608"/>
        <dbReference type="EC" id="3.1.4.4"/>
    </reaction>
</comment>
<keyword evidence="5" id="KW-0442">Lipid degradation</keyword>
<evidence type="ECO:0000313" key="10">
    <source>
        <dbReference type="Proteomes" id="UP000619244"/>
    </source>
</evidence>
<dbReference type="AlphaFoldDB" id="A0A918U155"/>
<organism evidence="9 10">
    <name type="scientific">Streptomyces minutiscleroticus</name>
    <dbReference type="NCBI Taxonomy" id="68238"/>
    <lineage>
        <taxon>Bacteria</taxon>
        <taxon>Bacillati</taxon>
        <taxon>Actinomycetota</taxon>
        <taxon>Actinomycetes</taxon>
        <taxon>Kitasatosporales</taxon>
        <taxon>Streptomycetaceae</taxon>
        <taxon>Streptomyces</taxon>
    </lineage>
</organism>
<evidence type="ECO:0000256" key="4">
    <source>
        <dbReference type="ARBA" id="ARBA00022801"/>
    </source>
</evidence>
<evidence type="ECO:0000256" key="1">
    <source>
        <dbReference type="ARBA" id="ARBA00000798"/>
    </source>
</evidence>
<evidence type="ECO:0000313" key="9">
    <source>
        <dbReference type="EMBL" id="GGX80742.1"/>
    </source>
</evidence>
<feature type="signal peptide" evidence="7">
    <location>
        <begin position="1"/>
        <end position="36"/>
    </location>
</feature>